<reference evidence="2" key="1">
    <citation type="submission" date="2023-03" db="EMBL/GenBank/DDBJ databases">
        <authorList>
            <person name="Steffen K."/>
            <person name="Cardenas P."/>
        </authorList>
    </citation>
    <scope>NUCLEOTIDE SEQUENCE</scope>
</reference>
<comment type="caution">
    <text evidence="2">The sequence shown here is derived from an EMBL/GenBank/DDBJ whole genome shotgun (WGS) entry which is preliminary data.</text>
</comment>
<feature type="non-terminal residue" evidence="2">
    <location>
        <position position="136"/>
    </location>
</feature>
<evidence type="ECO:0000313" key="3">
    <source>
        <dbReference type="Proteomes" id="UP001174909"/>
    </source>
</evidence>
<dbReference type="Proteomes" id="UP001174909">
    <property type="component" value="Unassembled WGS sequence"/>
</dbReference>
<accession>A0AA35XI02</accession>
<keyword evidence="3" id="KW-1185">Reference proteome</keyword>
<sequence length="136" mass="15670">MSLLIWFPRILFPSVGGRPLFDGFRPGLGRDLKCWHTYMYVRVHTFTYVCSTTYLPHNYFHCALSIQFEYCQEMCAVALLIYSTGCRNTEGGLFQHHGHSSHQAVLASLCRQCSNIYTYFCLSTYFHKRDSASAVC</sequence>
<dbReference type="EMBL" id="CASHTH010003944">
    <property type="protein sequence ID" value="CAI8051537.1"/>
    <property type="molecule type" value="Genomic_DNA"/>
</dbReference>
<feature type="chain" id="PRO_5041321108" description="Secreted protein" evidence="1">
    <location>
        <begin position="18"/>
        <end position="136"/>
    </location>
</feature>
<gene>
    <name evidence="2" type="ORF">GBAR_LOCUS28210</name>
</gene>
<organism evidence="2 3">
    <name type="scientific">Geodia barretti</name>
    <name type="common">Barrett's horny sponge</name>
    <dbReference type="NCBI Taxonomy" id="519541"/>
    <lineage>
        <taxon>Eukaryota</taxon>
        <taxon>Metazoa</taxon>
        <taxon>Porifera</taxon>
        <taxon>Demospongiae</taxon>
        <taxon>Heteroscleromorpha</taxon>
        <taxon>Tetractinellida</taxon>
        <taxon>Astrophorina</taxon>
        <taxon>Geodiidae</taxon>
        <taxon>Geodia</taxon>
    </lineage>
</organism>
<keyword evidence="1" id="KW-0732">Signal</keyword>
<evidence type="ECO:0000313" key="2">
    <source>
        <dbReference type="EMBL" id="CAI8051537.1"/>
    </source>
</evidence>
<evidence type="ECO:0000256" key="1">
    <source>
        <dbReference type="SAM" id="SignalP"/>
    </source>
</evidence>
<protein>
    <recommendedName>
        <fullName evidence="4">Secreted protein</fullName>
    </recommendedName>
</protein>
<evidence type="ECO:0008006" key="4">
    <source>
        <dbReference type="Google" id="ProtNLM"/>
    </source>
</evidence>
<feature type="signal peptide" evidence="1">
    <location>
        <begin position="1"/>
        <end position="17"/>
    </location>
</feature>
<proteinExistence type="predicted"/>
<name>A0AA35XI02_GEOBA</name>
<dbReference type="AlphaFoldDB" id="A0AA35XI02"/>